<comment type="caution">
    <text evidence="1">The sequence shown here is derived from an EMBL/GenBank/DDBJ whole genome shotgun (WGS) entry which is preliminary data.</text>
</comment>
<evidence type="ECO:0000313" key="1">
    <source>
        <dbReference type="EMBL" id="GJE91293.1"/>
    </source>
</evidence>
<reference evidence="1 2" key="1">
    <citation type="submission" date="2021-08" db="EMBL/GenBank/DDBJ databases">
        <title>Draft Genome Sequence of Phanerochaete sordida strain YK-624.</title>
        <authorList>
            <person name="Mori T."/>
            <person name="Dohra H."/>
            <person name="Suzuki T."/>
            <person name="Kawagishi H."/>
            <person name="Hirai H."/>
        </authorList>
    </citation>
    <scope>NUCLEOTIDE SEQUENCE [LARGE SCALE GENOMIC DNA]</scope>
    <source>
        <strain evidence="1 2">YK-624</strain>
    </source>
</reference>
<gene>
    <name evidence="1" type="ORF">PsYK624_074420</name>
</gene>
<protein>
    <submittedName>
        <fullName evidence="1">Uncharacterized protein</fullName>
    </submittedName>
</protein>
<proteinExistence type="predicted"/>
<dbReference type="AlphaFoldDB" id="A0A9P3G8G7"/>
<evidence type="ECO:0000313" key="2">
    <source>
        <dbReference type="Proteomes" id="UP000703269"/>
    </source>
</evidence>
<keyword evidence="2" id="KW-1185">Reference proteome</keyword>
<organism evidence="1 2">
    <name type="scientific">Phanerochaete sordida</name>
    <dbReference type="NCBI Taxonomy" id="48140"/>
    <lineage>
        <taxon>Eukaryota</taxon>
        <taxon>Fungi</taxon>
        <taxon>Dikarya</taxon>
        <taxon>Basidiomycota</taxon>
        <taxon>Agaricomycotina</taxon>
        <taxon>Agaricomycetes</taxon>
        <taxon>Polyporales</taxon>
        <taxon>Phanerochaetaceae</taxon>
        <taxon>Phanerochaete</taxon>
    </lineage>
</organism>
<dbReference type="Proteomes" id="UP000703269">
    <property type="component" value="Unassembled WGS sequence"/>
</dbReference>
<accession>A0A9P3G8G7</accession>
<dbReference type="EMBL" id="BPQB01000020">
    <property type="protein sequence ID" value="GJE91293.1"/>
    <property type="molecule type" value="Genomic_DNA"/>
</dbReference>
<sequence length="64" mass="7197">MLMNHRIGAASWCWPFTGNPLLALTHDAVGGRFSYPEAFRSLTSMLEGYPLSIAVCRLSQEIRR</sequence>
<name>A0A9P3G8G7_9APHY</name>